<keyword evidence="1" id="KW-0732">Signal</keyword>
<proteinExistence type="predicted"/>
<sequence length="233" mass="23716">MGVTLPVRLRLPRPPLLLALLLALLLTPATGSSSLRQVDAARAGLERSGAAAGASNGRDTVVLCTPAAEAPGGAGAEQGGLPRGVARIDDRAVAVGRGFLHDVTTVLDALREAARDHRRLFGEPISAAELAAAASLKMHRATLTGSRPFACELLIAAVERPDGGDGAPVVSLCHVGLDGLASDVTAAAIGRQAAAHGKVLEEKLPREATELSGVSEKRLSGVLEEAMAKQGNG</sequence>
<dbReference type="InterPro" id="IPR029055">
    <property type="entry name" value="Ntn_hydrolases_N"/>
</dbReference>
<evidence type="ECO:0000256" key="1">
    <source>
        <dbReference type="SAM" id="SignalP"/>
    </source>
</evidence>
<feature type="signal peptide" evidence="1">
    <location>
        <begin position="1"/>
        <end position="31"/>
    </location>
</feature>
<gene>
    <name evidence="2" type="ORF">PPAR1163_LOCUS28614</name>
</gene>
<accession>A0A7S1UJJ9</accession>
<dbReference type="Pfam" id="PF00227">
    <property type="entry name" value="Proteasome"/>
    <property type="match status" value="1"/>
</dbReference>
<dbReference type="GO" id="GO:0051603">
    <property type="term" value="P:proteolysis involved in protein catabolic process"/>
    <property type="evidence" value="ECO:0007669"/>
    <property type="project" value="InterPro"/>
</dbReference>
<evidence type="ECO:0000313" key="2">
    <source>
        <dbReference type="EMBL" id="CAD9270175.1"/>
    </source>
</evidence>
<protein>
    <submittedName>
        <fullName evidence="2">Uncharacterized protein</fullName>
    </submittedName>
</protein>
<dbReference type="SUPFAM" id="SSF56235">
    <property type="entry name" value="N-terminal nucleophile aminohydrolases (Ntn hydrolases)"/>
    <property type="match status" value="1"/>
</dbReference>
<feature type="chain" id="PRO_5031127513" evidence="1">
    <location>
        <begin position="32"/>
        <end position="233"/>
    </location>
</feature>
<name>A0A7S1UJJ9_9STRA</name>
<dbReference type="EMBL" id="HBGJ01045508">
    <property type="protein sequence ID" value="CAD9270175.1"/>
    <property type="molecule type" value="Transcribed_RNA"/>
</dbReference>
<organism evidence="2">
    <name type="scientific">Phaeomonas parva</name>
    <dbReference type="NCBI Taxonomy" id="124430"/>
    <lineage>
        <taxon>Eukaryota</taxon>
        <taxon>Sar</taxon>
        <taxon>Stramenopiles</taxon>
        <taxon>Ochrophyta</taxon>
        <taxon>Pinguiophyceae</taxon>
        <taxon>Pinguiochrysidales</taxon>
        <taxon>Pinguiochrysidaceae</taxon>
        <taxon>Phaeomonas</taxon>
    </lineage>
</organism>
<dbReference type="Gene3D" id="3.60.20.10">
    <property type="entry name" value="Glutamine Phosphoribosylpyrophosphate, subunit 1, domain 1"/>
    <property type="match status" value="1"/>
</dbReference>
<dbReference type="AlphaFoldDB" id="A0A7S1UJJ9"/>
<dbReference type="InterPro" id="IPR001353">
    <property type="entry name" value="Proteasome_sua/b"/>
</dbReference>
<dbReference type="GO" id="GO:0005839">
    <property type="term" value="C:proteasome core complex"/>
    <property type="evidence" value="ECO:0007669"/>
    <property type="project" value="InterPro"/>
</dbReference>
<reference evidence="2" key="1">
    <citation type="submission" date="2021-01" db="EMBL/GenBank/DDBJ databases">
        <authorList>
            <person name="Corre E."/>
            <person name="Pelletier E."/>
            <person name="Niang G."/>
            <person name="Scheremetjew M."/>
            <person name="Finn R."/>
            <person name="Kale V."/>
            <person name="Holt S."/>
            <person name="Cochrane G."/>
            <person name="Meng A."/>
            <person name="Brown T."/>
            <person name="Cohen L."/>
        </authorList>
    </citation>
    <scope>NUCLEOTIDE SEQUENCE</scope>
    <source>
        <strain evidence="2">CCMP2877</strain>
    </source>
</reference>